<evidence type="ECO:0000313" key="2">
    <source>
        <dbReference type="EMBL" id="XDS46552.1"/>
    </source>
</evidence>
<feature type="region of interest" description="Disordered" evidence="1">
    <location>
        <begin position="172"/>
        <end position="191"/>
    </location>
</feature>
<evidence type="ECO:0000256" key="1">
    <source>
        <dbReference type="SAM" id="MobiDB-lite"/>
    </source>
</evidence>
<reference evidence="2" key="1">
    <citation type="submission" date="2023-07" db="EMBL/GenBank/DDBJ databases">
        <title>Bifidobacterium aquikefiriaerophilum sp. nov. and Bifidobacterium eccum sp. nov., isolated from water kefir.</title>
        <authorList>
            <person name="Breselge S."/>
            <person name="Bellassi P."/>
            <person name="Barcenilla C."/>
            <person name="Alvarez-Ordonez A."/>
            <person name="Morelli L."/>
            <person name="Cotter P.D."/>
        </authorList>
    </citation>
    <scope>NUCLEOTIDE SEQUENCE</scope>
    <source>
        <strain evidence="2">WK048_4_13</strain>
    </source>
</reference>
<protein>
    <submittedName>
        <fullName evidence="2">Helix-turn-helix domain-containing protein</fullName>
    </submittedName>
</protein>
<feature type="compositionally biased region" description="Basic residues" evidence="1">
    <location>
        <begin position="16"/>
        <end position="25"/>
    </location>
</feature>
<proteinExistence type="predicted"/>
<accession>A0AB39UBT4</accession>
<name>A0AB39UBT4_9BIFI</name>
<sequence length="326" mass="35645">MPALTPVSGVDGQHRASGRTARRGAQHHEDPSQATPVSLRSMLWALNEAPTGKDATAKVILIALGDYANPDGTGAYPSLATLSRIAEVSRRTVQYKLRLLERSGAIRHGDQRLASYLPGNHRPTVWDLNLRTTRHRAEDTTVTGADPAPVDVHRDAASAVQGCNHSPVDMQHGAHEPYNPTNNPGERLPHRRRRPTMSGIGDWRPDSAHHALATTLGLDCDAEFAKFRDRCLSSAQVSADWDASFRNWLRRGLELNLTVKARHPSGHAHTHTWKCTHVLALLRRDEENATPDGLAVTLAKLLNTGITGIQALQRLGLPTDDDLSTP</sequence>
<dbReference type="EMBL" id="CP129675">
    <property type="protein sequence ID" value="XDS46552.1"/>
    <property type="molecule type" value="Genomic_DNA"/>
</dbReference>
<dbReference type="AlphaFoldDB" id="A0AB39UBT4"/>
<feature type="region of interest" description="Disordered" evidence="1">
    <location>
        <begin position="1"/>
        <end position="35"/>
    </location>
</feature>
<organism evidence="2">
    <name type="scientific">Bifidobacterium fermentum</name>
    <dbReference type="NCBI Taxonomy" id="3059035"/>
    <lineage>
        <taxon>Bacteria</taxon>
        <taxon>Bacillati</taxon>
        <taxon>Actinomycetota</taxon>
        <taxon>Actinomycetes</taxon>
        <taxon>Bifidobacteriales</taxon>
        <taxon>Bifidobacteriaceae</taxon>
        <taxon>Bifidobacterium</taxon>
    </lineage>
</organism>
<gene>
    <name evidence="3" type="ORF">QN217_00875</name>
    <name evidence="2" type="ORF">QN217_10600</name>
</gene>
<evidence type="ECO:0000313" key="3">
    <source>
        <dbReference type="EMBL" id="XDS46733.1"/>
    </source>
</evidence>
<dbReference type="EMBL" id="CP129675">
    <property type="protein sequence ID" value="XDS46733.1"/>
    <property type="molecule type" value="Genomic_DNA"/>
</dbReference>
<dbReference type="Pfam" id="PF13730">
    <property type="entry name" value="HTH_36"/>
    <property type="match status" value="1"/>
</dbReference>